<keyword evidence="5" id="KW-1185">Reference proteome</keyword>
<evidence type="ECO:0000256" key="1">
    <source>
        <dbReference type="SAM" id="SignalP"/>
    </source>
</evidence>
<dbReference type="RefSeq" id="WP_003000735.1">
    <property type="nucleotide sequence ID" value="NZ_GL379774.1"/>
</dbReference>
<reference evidence="4" key="1">
    <citation type="submission" date="2010-07" db="EMBL/GenBank/DDBJ databases">
        <authorList>
            <person name="Muzny D."/>
            <person name="Qin X."/>
            <person name="Buhay C."/>
            <person name="Dugan-Rocha S."/>
            <person name="Ding Y."/>
            <person name="Chen G."/>
            <person name="Hawes A."/>
            <person name="Holder M."/>
            <person name="Jhangiani S."/>
            <person name="Johnson A."/>
            <person name="Khan Z."/>
            <person name="Li Z."/>
            <person name="Liu W."/>
            <person name="Liu X."/>
            <person name="Perez L."/>
            <person name="Shen H."/>
            <person name="Wang Q."/>
            <person name="Watt J."/>
            <person name="Xi L."/>
            <person name="Xin Y."/>
            <person name="Zhou J."/>
            <person name="Deng J."/>
            <person name="Jiang H."/>
            <person name="Liu Y."/>
            <person name="Qu J."/>
            <person name="Song X.-Z."/>
            <person name="Zhang L."/>
            <person name="Villasana D."/>
            <person name="Johnson A."/>
            <person name="Liu J."/>
            <person name="Liyanage D."/>
            <person name="Lorensuhewa L."/>
            <person name="Robinson T."/>
            <person name="Song A."/>
            <person name="Song B.-B."/>
            <person name="Dinh H."/>
            <person name="Thornton R."/>
            <person name="Coyle M."/>
            <person name="Francisco L."/>
            <person name="Jackson L."/>
            <person name="Javaid M."/>
            <person name="Korchina V."/>
            <person name="Kovar C."/>
            <person name="Mata R."/>
            <person name="Mathew T."/>
            <person name="Ngo R."/>
            <person name="Nguyen L."/>
            <person name="Nguyen N."/>
            <person name="Okwuonu G."/>
            <person name="Ongeri F."/>
            <person name="Pham C."/>
            <person name="Simmons D."/>
            <person name="Wilczek-Boney K."/>
            <person name="Hale W."/>
            <person name="Jakkamsetti A."/>
            <person name="Pham P."/>
            <person name="Ruth R."/>
            <person name="San Lucas F."/>
            <person name="Warren J."/>
            <person name="Zhang J."/>
            <person name="Zhao Z."/>
            <person name="Zhou C."/>
            <person name="Zhu D."/>
            <person name="Lee S."/>
            <person name="Bess C."/>
            <person name="Blankenburg K."/>
            <person name="Forbes L."/>
            <person name="Fu Q."/>
            <person name="Gubbala S."/>
            <person name="Hirani K."/>
            <person name="Jayaseelan J.C."/>
            <person name="Lara F."/>
            <person name="Munidasa M."/>
            <person name="Palculict T."/>
            <person name="Patil S."/>
            <person name="Pu L.-L."/>
            <person name="Saada N."/>
            <person name="Tang L."/>
            <person name="Weissenberger G."/>
            <person name="Zhu Y."/>
            <person name="Hemphill L."/>
            <person name="Shang Y."/>
            <person name="Youmans B."/>
            <person name="Ayvaz T."/>
            <person name="Ross M."/>
            <person name="Santibanez J."/>
            <person name="Aqrawi P."/>
            <person name="Gross S."/>
            <person name="Joshi V."/>
            <person name="Fowler G."/>
            <person name="Nazareth L."/>
            <person name="Reid J."/>
            <person name="Worley K."/>
            <person name="Petrosino J."/>
            <person name="Highlander S."/>
            <person name="Gibbs R."/>
        </authorList>
    </citation>
    <scope>NUCLEOTIDE SEQUENCE [LARGE SCALE GENOMIC DNA]</scope>
    <source>
        <strain evidence="4">ATCC 33861</strain>
    </source>
</reference>
<dbReference type="PANTHER" id="PTHR43118:SF1">
    <property type="entry name" value="RHAMNOGALACTURONAN LYASE (EUROFUNG)"/>
    <property type="match status" value="1"/>
</dbReference>
<gene>
    <name evidence="4" type="primary">yesX</name>
    <name evidence="4" type="ORF">HMPREF0766_11189</name>
</gene>
<dbReference type="EMBL" id="ACHA02000004">
    <property type="protein sequence ID" value="EFK59073.1"/>
    <property type="molecule type" value="Genomic_DNA"/>
</dbReference>
<dbReference type="Gene3D" id="2.60.40.10">
    <property type="entry name" value="Immunoglobulins"/>
    <property type="match status" value="1"/>
</dbReference>
<feature type="chain" id="PRO_5003107297" evidence="1">
    <location>
        <begin position="22"/>
        <end position="615"/>
    </location>
</feature>
<dbReference type="AlphaFoldDB" id="D7VJM0"/>
<evidence type="ECO:0000313" key="4">
    <source>
        <dbReference type="EMBL" id="EFK59073.1"/>
    </source>
</evidence>
<accession>D7VJM0</accession>
<dbReference type="OrthoDB" id="9802318at2"/>
<dbReference type="CDD" id="cd10318">
    <property type="entry name" value="RGL11"/>
    <property type="match status" value="1"/>
</dbReference>
<sequence>MKGYKAALLLLLFIHSGYVMAQRAMEYLDRGLSLTNVDPQHVLLSWRLLGTDHPNTGFNVFQKQTNGKDILINPTPITKSTNLLVPVAADPATFYVETLRENKANEYSGTITFHPDDRKNYTSITLQPLDGYRVNDASAADLDGDGIYELILHRTGRSKDNSQEGMTDHPILEAYKLNGTFLWRIDLGINIREGAHYTQFMVYDLDGDGRAELVCKTADGTKDAKGKIIGDEKKDWRNQVGRILDGPEYLTVFDGLTGAEQHTVGYIPDRYPVDGWGIGSHNDSKGNRADRFLAAVAYLDGEHPSVLMCRGYYGRAAIVAWDFVDGKLRQRWKFDSRNGDSPYSGQGFHNLSVADVDNDGRDEIVYGSMTIDDNGKALYSSGLGHGDANHVGDFDPDSPGLEIFTIHEHPKEDKPGAVLRRASDGKVLWAKAYGVDVGRGVADNIDDSNPGAEMWFSGDRNLYNSAGKRIGRAPNSANFLIWWDGDLERELLNGTAVSKYGKGEIFRAQGCVSNNGTKSTPVLSADLFGDWREEVIFASEDQTELRIYATPHLTHHRLYTLMHDPQYRLSIAWQNVGYNQPPHTSYFVGKDMAPIRQPNITIVKPVYPKDETIRP</sequence>
<protein>
    <submittedName>
        <fullName evidence="4">FG-GAP repeat protein</fullName>
    </submittedName>
</protein>
<comment type="caution">
    <text evidence="4">The sequence shown here is derived from an EMBL/GenBank/DDBJ whole genome shotgun (WGS) entry which is preliminary data.</text>
</comment>
<dbReference type="PANTHER" id="PTHR43118">
    <property type="entry name" value="RHAMNOGALACTURONAN LYASE (EUROFUNG)"/>
    <property type="match status" value="1"/>
</dbReference>
<evidence type="ECO:0000259" key="3">
    <source>
        <dbReference type="Pfam" id="PF21348"/>
    </source>
</evidence>
<evidence type="ECO:0000259" key="2">
    <source>
        <dbReference type="Pfam" id="PF18370"/>
    </source>
</evidence>
<feature type="domain" description="Rhamnogalacturonan lyase family 11 C-terminal" evidence="3">
    <location>
        <begin position="132"/>
        <end position="598"/>
    </location>
</feature>
<dbReference type="HOGENOM" id="CLU_002616_2_0_10"/>
<dbReference type="SUPFAM" id="SSF69318">
    <property type="entry name" value="Integrin alpha N-terminal domain"/>
    <property type="match status" value="1"/>
</dbReference>
<evidence type="ECO:0000313" key="5">
    <source>
        <dbReference type="Proteomes" id="UP000006258"/>
    </source>
</evidence>
<dbReference type="Pfam" id="PF18370">
    <property type="entry name" value="RGI_lyase"/>
    <property type="match status" value="1"/>
</dbReference>
<dbReference type="Proteomes" id="UP000006258">
    <property type="component" value="Unassembled WGS sequence"/>
</dbReference>
<dbReference type="InterPro" id="IPR049366">
    <property type="entry name" value="RGL11_C"/>
</dbReference>
<name>D7VJM0_SPHSI</name>
<dbReference type="eggNOG" id="COG5492">
    <property type="taxonomic scope" value="Bacteria"/>
</dbReference>
<organism evidence="4 5">
    <name type="scientific">Sphingobacterium spiritivorum ATCC 33861</name>
    <dbReference type="NCBI Taxonomy" id="525373"/>
    <lineage>
        <taxon>Bacteria</taxon>
        <taxon>Pseudomonadati</taxon>
        <taxon>Bacteroidota</taxon>
        <taxon>Sphingobacteriia</taxon>
        <taxon>Sphingobacteriales</taxon>
        <taxon>Sphingobacteriaceae</taxon>
        <taxon>Sphingobacterium</taxon>
    </lineage>
</organism>
<dbReference type="InterPro" id="IPR041624">
    <property type="entry name" value="RGI_lyase"/>
</dbReference>
<feature type="signal peptide" evidence="1">
    <location>
        <begin position="1"/>
        <end position="21"/>
    </location>
</feature>
<keyword evidence="1" id="KW-0732">Signal</keyword>
<dbReference type="InterPro" id="IPR028994">
    <property type="entry name" value="Integrin_alpha_N"/>
</dbReference>
<dbReference type="STRING" id="525373.HMPREF0766_11189"/>
<dbReference type="Pfam" id="PF21348">
    <property type="entry name" value="RGL11_C"/>
    <property type="match status" value="1"/>
</dbReference>
<proteinExistence type="predicted"/>
<dbReference type="InterPro" id="IPR034641">
    <property type="entry name" value="RGL11"/>
</dbReference>
<dbReference type="InterPro" id="IPR013783">
    <property type="entry name" value="Ig-like_fold"/>
</dbReference>
<feature type="domain" description="Rhamnogalacturonan I lyase beta-sheet" evidence="2">
    <location>
        <begin position="23"/>
        <end position="110"/>
    </location>
</feature>
<dbReference type="GeneID" id="95428365"/>